<accession>A0AAD9D9U7</accession>
<keyword evidence="3" id="KW-1185">Reference proteome</keyword>
<comment type="caution">
    <text evidence="2">The sequence shown here is derived from an EMBL/GenBank/DDBJ whole genome shotgun (WGS) entry which is preliminary data.</text>
</comment>
<dbReference type="Proteomes" id="UP001224775">
    <property type="component" value="Unassembled WGS sequence"/>
</dbReference>
<sequence>MTNLEQDATQFIDAQPSGFHLVHNAVSNETWEVIQRWLSSNMLPSSANEPSNLMCVPIPWETGEQMQGRVIAQFGSCKYDYTVDDAVLCDQSTTIQIPSYIRETLLENEGGDDEEHYTQCIINVYEANNEIPWHLDHKNFGDKVLVYTFGEERPLLLRKPIPHNDDTFGSIGLQQPEEEYTFHISRVYPRHCSKYILQGSARNEWEHSVPSGSGKRVSITFRSWRGAK</sequence>
<feature type="domain" description="Fe2OG dioxygenase" evidence="1">
    <location>
        <begin position="116"/>
        <end position="225"/>
    </location>
</feature>
<evidence type="ECO:0000259" key="1">
    <source>
        <dbReference type="PROSITE" id="PS51471"/>
    </source>
</evidence>
<name>A0AAD9D9U7_9STRA</name>
<gene>
    <name evidence="2" type="ORF">QTG54_011367</name>
</gene>
<dbReference type="EMBL" id="JATAAI010000022">
    <property type="protein sequence ID" value="KAK1738073.1"/>
    <property type="molecule type" value="Genomic_DNA"/>
</dbReference>
<dbReference type="InterPro" id="IPR005123">
    <property type="entry name" value="Oxoglu/Fe-dep_dioxygenase_dom"/>
</dbReference>
<dbReference type="InterPro" id="IPR037151">
    <property type="entry name" value="AlkB-like_sf"/>
</dbReference>
<proteinExistence type="predicted"/>
<evidence type="ECO:0000313" key="2">
    <source>
        <dbReference type="EMBL" id="KAK1738073.1"/>
    </source>
</evidence>
<organism evidence="2 3">
    <name type="scientific">Skeletonema marinoi</name>
    <dbReference type="NCBI Taxonomy" id="267567"/>
    <lineage>
        <taxon>Eukaryota</taxon>
        <taxon>Sar</taxon>
        <taxon>Stramenopiles</taxon>
        <taxon>Ochrophyta</taxon>
        <taxon>Bacillariophyta</taxon>
        <taxon>Coscinodiscophyceae</taxon>
        <taxon>Thalassiosirophycidae</taxon>
        <taxon>Thalassiosirales</taxon>
        <taxon>Skeletonemataceae</taxon>
        <taxon>Skeletonema</taxon>
        <taxon>Skeletonema marinoi-dohrnii complex</taxon>
    </lineage>
</organism>
<dbReference type="SUPFAM" id="SSF51197">
    <property type="entry name" value="Clavaminate synthase-like"/>
    <property type="match status" value="1"/>
</dbReference>
<dbReference type="InterPro" id="IPR027450">
    <property type="entry name" value="AlkB-like"/>
</dbReference>
<evidence type="ECO:0000313" key="3">
    <source>
        <dbReference type="Proteomes" id="UP001224775"/>
    </source>
</evidence>
<protein>
    <recommendedName>
        <fullName evidence="1">Fe2OG dioxygenase domain-containing protein</fullName>
    </recommendedName>
</protein>
<dbReference type="Pfam" id="PF13532">
    <property type="entry name" value="2OG-FeII_Oxy_2"/>
    <property type="match status" value="1"/>
</dbReference>
<dbReference type="AlphaFoldDB" id="A0AAD9D9U7"/>
<dbReference type="PROSITE" id="PS51471">
    <property type="entry name" value="FE2OG_OXY"/>
    <property type="match status" value="1"/>
</dbReference>
<dbReference type="Gene3D" id="2.60.120.590">
    <property type="entry name" value="Alpha-ketoglutarate-dependent dioxygenase AlkB-like"/>
    <property type="match status" value="1"/>
</dbReference>
<reference evidence="2" key="1">
    <citation type="submission" date="2023-06" db="EMBL/GenBank/DDBJ databases">
        <title>Survivors Of The Sea: Transcriptome response of Skeletonema marinoi to long-term dormancy.</title>
        <authorList>
            <person name="Pinder M.I.M."/>
            <person name="Kourtchenko O."/>
            <person name="Robertson E.K."/>
            <person name="Larsson T."/>
            <person name="Maumus F."/>
            <person name="Osuna-Cruz C.M."/>
            <person name="Vancaester E."/>
            <person name="Stenow R."/>
            <person name="Vandepoele K."/>
            <person name="Ploug H."/>
            <person name="Bruchert V."/>
            <person name="Godhe A."/>
            <person name="Topel M."/>
        </authorList>
    </citation>
    <scope>NUCLEOTIDE SEQUENCE</scope>
    <source>
        <strain evidence="2">R05AC</strain>
    </source>
</reference>